<sequence length="292" mass="32844">MQLPPAASSPSFTTIHCHCFIIRRQAYIRDLSHQPQHCRVRNAMLRIIIMNAKGGCGKTTVATNLASYYAHQGVGTALFDYDPQGSAMRWAAQRPQGRAAIYHLAAHRPPRPGMTRAFHMRVPPDTRRIIIDTPAGFDGIDFEDRVAEADVILIPMLQSAIDIQSSADFIRDLLLKGRVRAQNKVLGIIANRLRFNTRSLIKLERFLDELGIPVAARLRDTQQYLQASEEGLGIHELDYREHSRDAAPWQQLCDWLDRIELSRQAGMTGELQLPAQPVGGHPDKDSGINRDR</sequence>
<dbReference type="EMBL" id="QZMU01000001">
    <property type="protein sequence ID" value="RRQ22035.1"/>
    <property type="molecule type" value="Genomic_DNA"/>
</dbReference>
<gene>
    <name evidence="3" type="ORF">D6C00_08785</name>
</gene>
<evidence type="ECO:0000259" key="2">
    <source>
        <dbReference type="Pfam" id="PF01656"/>
    </source>
</evidence>
<proteinExistence type="predicted"/>
<dbReference type="InterPro" id="IPR027417">
    <property type="entry name" value="P-loop_NTPase"/>
</dbReference>
<feature type="domain" description="CobQ/CobB/MinD/ParA nucleotide binding" evidence="2">
    <location>
        <begin position="47"/>
        <end position="232"/>
    </location>
</feature>
<protein>
    <submittedName>
        <fullName evidence="3">ParA family protein</fullName>
    </submittedName>
</protein>
<dbReference type="Gene3D" id="3.40.50.300">
    <property type="entry name" value="P-loop containing nucleotide triphosphate hydrolases"/>
    <property type="match status" value="1"/>
</dbReference>
<dbReference type="Proteomes" id="UP000287798">
    <property type="component" value="Unassembled WGS sequence"/>
</dbReference>
<dbReference type="Pfam" id="PF01656">
    <property type="entry name" value="CbiA"/>
    <property type="match status" value="1"/>
</dbReference>
<dbReference type="AlphaFoldDB" id="A0A426QJW2"/>
<dbReference type="InterPro" id="IPR050678">
    <property type="entry name" value="DNA_Partitioning_ATPase"/>
</dbReference>
<feature type="compositionally biased region" description="Basic and acidic residues" evidence="1">
    <location>
        <begin position="281"/>
        <end position="292"/>
    </location>
</feature>
<keyword evidence="4" id="KW-1185">Reference proteome</keyword>
<organism evidence="3 4">
    <name type="scientific">Thiohalobacter thiocyanaticus</name>
    <dbReference type="NCBI Taxonomy" id="585455"/>
    <lineage>
        <taxon>Bacteria</taxon>
        <taxon>Pseudomonadati</taxon>
        <taxon>Pseudomonadota</taxon>
        <taxon>Gammaproteobacteria</taxon>
        <taxon>Thiohalobacterales</taxon>
        <taxon>Thiohalobacteraceae</taxon>
        <taxon>Thiohalobacter</taxon>
    </lineage>
</organism>
<comment type="caution">
    <text evidence="3">The sequence shown here is derived from an EMBL/GenBank/DDBJ whole genome shotgun (WGS) entry which is preliminary data.</text>
</comment>
<reference evidence="3 4" key="1">
    <citation type="journal article" date="2010" name="Int. J. Syst. Evol. Microbiol.">
        <title>Thiohalobacter thiocyanaticus gen. nov., sp. nov., a moderately halophilic, sulfur-oxidizing gammaproteobacterium from hypersaline lakes, that utilizes thiocyanate.</title>
        <authorList>
            <person name="Sorokin D.Y."/>
            <person name="Kovaleva O.L."/>
            <person name="Tourova T.P."/>
            <person name="Muyzer G."/>
        </authorList>
    </citation>
    <scope>NUCLEOTIDE SEQUENCE [LARGE SCALE GENOMIC DNA]</scope>
    <source>
        <strain evidence="3 4">Hrh1</strain>
    </source>
</reference>
<evidence type="ECO:0000313" key="3">
    <source>
        <dbReference type="EMBL" id="RRQ22035.1"/>
    </source>
</evidence>
<accession>A0A426QJW2</accession>
<evidence type="ECO:0000313" key="4">
    <source>
        <dbReference type="Proteomes" id="UP000287798"/>
    </source>
</evidence>
<evidence type="ECO:0000256" key="1">
    <source>
        <dbReference type="SAM" id="MobiDB-lite"/>
    </source>
</evidence>
<dbReference type="InterPro" id="IPR002586">
    <property type="entry name" value="CobQ/CobB/MinD/ParA_Nub-bd_dom"/>
</dbReference>
<dbReference type="PANTHER" id="PTHR13696">
    <property type="entry name" value="P-LOOP CONTAINING NUCLEOSIDE TRIPHOSPHATE HYDROLASE"/>
    <property type="match status" value="1"/>
</dbReference>
<dbReference type="SUPFAM" id="SSF52540">
    <property type="entry name" value="P-loop containing nucleoside triphosphate hydrolases"/>
    <property type="match status" value="1"/>
</dbReference>
<name>A0A426QJW2_9GAMM</name>
<feature type="region of interest" description="Disordered" evidence="1">
    <location>
        <begin position="270"/>
        <end position="292"/>
    </location>
</feature>
<dbReference type="CDD" id="cd02042">
    <property type="entry name" value="ParAB_family"/>
    <property type="match status" value="1"/>
</dbReference>
<dbReference type="PANTHER" id="PTHR13696:SF96">
    <property type="entry name" value="COBQ_COBB_MIND_PARA NUCLEOTIDE BINDING DOMAIN-CONTAINING PROTEIN"/>
    <property type="match status" value="1"/>
</dbReference>